<dbReference type="InterPro" id="IPR006517">
    <property type="entry name" value="Phage_terminase_lsu-like_C"/>
</dbReference>
<dbReference type="Gene3D" id="3.30.420.240">
    <property type="match status" value="1"/>
</dbReference>
<dbReference type="EMBL" id="CP043312">
    <property type="protein sequence ID" value="QEK39538.1"/>
    <property type="molecule type" value="Genomic_DNA"/>
</dbReference>
<feature type="domain" description="Terminase large subunit gp17-like C-terminal" evidence="2">
    <location>
        <begin position="310"/>
        <end position="453"/>
    </location>
</feature>
<keyword evidence="1" id="KW-1188">Viral release from host cell</keyword>
<evidence type="ECO:0000256" key="1">
    <source>
        <dbReference type="ARBA" id="ARBA00022612"/>
    </source>
</evidence>
<evidence type="ECO:0000259" key="2">
    <source>
        <dbReference type="Pfam" id="PF17289"/>
    </source>
</evidence>
<dbReference type="KEGG" id="snay:FZC37_01120"/>
<dbReference type="InterPro" id="IPR035421">
    <property type="entry name" value="Terminase_6C"/>
</dbReference>
<gene>
    <name evidence="3" type="primary">terL</name>
    <name evidence="3" type="ORF">FZC37_01120</name>
</gene>
<reference evidence="3 4" key="1">
    <citation type="submission" date="2019-08" db="EMBL/GenBank/DDBJ databases">
        <title>Highly reduced genomes of protist endosymbionts show evolutionary convergence.</title>
        <authorList>
            <person name="George E."/>
            <person name="Husnik F."/>
            <person name="Tashyreva D."/>
            <person name="Prokopchuk G."/>
            <person name="Horak A."/>
            <person name="Kwong W.K."/>
            <person name="Lukes J."/>
            <person name="Keeling P.J."/>
        </authorList>
    </citation>
    <scope>NUCLEOTIDE SEQUENCE [LARGE SCALE GENOMIC DNA]</scope>
    <source>
        <strain evidence="3">1621</strain>
    </source>
</reference>
<dbReference type="OrthoDB" id="9771580at2"/>
<accession>A0A5C0UHF0</accession>
<protein>
    <submittedName>
        <fullName evidence="3">Phage terminase large subunit</fullName>
    </submittedName>
</protein>
<dbReference type="Pfam" id="PF17289">
    <property type="entry name" value="Terminase_6C"/>
    <property type="match status" value="1"/>
</dbReference>
<dbReference type="RefSeq" id="WP_148951899.1">
    <property type="nucleotide sequence ID" value="NZ_CP043312.1"/>
</dbReference>
<proteinExistence type="predicted"/>
<organism evidence="3 4">
    <name type="scientific">Candidatus Sneabacter namystus</name>
    <dbReference type="NCBI Taxonomy" id="2601646"/>
    <lineage>
        <taxon>Bacteria</taxon>
        <taxon>Pseudomonadati</taxon>
        <taxon>Pseudomonadota</taxon>
        <taxon>Alphaproteobacteria</taxon>
        <taxon>Rickettsiales</taxon>
        <taxon>Rickettsiaceae</taxon>
        <taxon>Rickettsieae</taxon>
        <taxon>Candidatus Sneabacter</taxon>
    </lineage>
</organism>
<evidence type="ECO:0000313" key="4">
    <source>
        <dbReference type="Proteomes" id="UP000323844"/>
    </source>
</evidence>
<dbReference type="NCBIfam" id="TIGR01630">
    <property type="entry name" value="psiM2_ORF9"/>
    <property type="match status" value="1"/>
</dbReference>
<dbReference type="AlphaFoldDB" id="A0A5C0UHF0"/>
<name>A0A5C0UHF0_9RICK</name>
<sequence>MQLTRHKSLLKAIIKNDLSSFIHKVFTTINPGSEFFPNWHISLLAEYLEQLFTSTNRRLIVNVPPRSLKSVCISVAWPAWLLGHDPSKRIIIASYCDALSVKHSLDCRIVMSSAWYKKAFPDTVLGGTNTKRKFTTTQNGFRMATSTGGYLTGEGADVLIIDDPHNPTYIHSEHARGKLIQWYRNTFATRLNNPSKGVIVLVMQRLHKEDLSGYLMKSNMWDLLKIPSVADQDYIYQRGKVSYVFKKNEIINKHYWSYDHIRKIQKDIGNDAFFAQYMQSPVEDTFRLINKTDIFFYDEEIKQYDLLLQSWDTAIKVNADSDFSVCSTWKIRNGIMYLVDIYRDKLEYPELKEAIISLQEAFSSDVVLIEDHGSGQSIIQDLKSCCLMNIEAIRCKTDKVHRMITTLPLFRSQKVLLPKNKTFVHDLVLPELLNFPKSKYDDIVDSLSQAINYFKSTRRANEMKIRVL</sequence>
<dbReference type="Proteomes" id="UP000323844">
    <property type="component" value="Chromosome"/>
</dbReference>
<keyword evidence="4" id="KW-1185">Reference proteome</keyword>
<evidence type="ECO:0000313" key="3">
    <source>
        <dbReference type="EMBL" id="QEK39538.1"/>
    </source>
</evidence>